<sequence length="80" mass="9452">MNRKFLGYIFILVGFCQLSLQLFGLIILQFLDKIKNLNKNPWDYFGEPFITFSFLITVGIVITGLVFISPNDWWKKIYKI</sequence>
<keyword evidence="1" id="KW-0472">Membrane</keyword>
<dbReference type="KEGG" id="cpro:CPRO_29520"/>
<reference evidence="5" key="4">
    <citation type="submission" date="2016-11" db="EMBL/GenBank/DDBJ databases">
        <authorList>
            <person name="Jaros S."/>
            <person name="Januszkiewicz K."/>
            <person name="Wedrychowicz H."/>
        </authorList>
    </citation>
    <scope>NUCLEOTIDE SEQUENCE [LARGE SCALE GENOMIC DNA]</scope>
    <source>
        <strain evidence="5">DSM 1682</strain>
    </source>
</reference>
<protein>
    <submittedName>
        <fullName evidence="3">Uncharacterized protein</fullName>
    </submittedName>
</protein>
<dbReference type="Proteomes" id="UP000068026">
    <property type="component" value="Chromosome"/>
</dbReference>
<dbReference type="Proteomes" id="UP000184204">
    <property type="component" value="Unassembled WGS sequence"/>
</dbReference>
<feature type="transmembrane region" description="Helical" evidence="1">
    <location>
        <begin position="48"/>
        <end position="68"/>
    </location>
</feature>
<keyword evidence="1" id="KW-0812">Transmembrane</keyword>
<gene>
    <name evidence="2" type="ORF">CPRO_29520</name>
    <name evidence="3" type="ORF">SAMN02745151_00435</name>
</gene>
<feature type="transmembrane region" description="Helical" evidence="1">
    <location>
        <begin position="7"/>
        <end position="28"/>
    </location>
</feature>
<reference evidence="4" key="2">
    <citation type="submission" date="2016-01" db="EMBL/GenBank/DDBJ databases">
        <authorList>
            <person name="Poehlein A."/>
            <person name="Schlien K."/>
            <person name="Gottschalk G."/>
            <person name="Buckel W."/>
            <person name="Daniel R."/>
        </authorList>
    </citation>
    <scope>NUCLEOTIDE SEQUENCE [LARGE SCALE GENOMIC DNA]</scope>
    <source>
        <strain evidence="4">X2</strain>
    </source>
</reference>
<keyword evidence="1" id="KW-1133">Transmembrane helix</keyword>
<evidence type="ECO:0000313" key="4">
    <source>
        <dbReference type="Proteomes" id="UP000068026"/>
    </source>
</evidence>
<proteinExistence type="predicted"/>
<dbReference type="EMBL" id="FQUA01000001">
    <property type="protein sequence ID" value="SHE33482.1"/>
    <property type="molecule type" value="Genomic_DNA"/>
</dbReference>
<evidence type="ECO:0000313" key="3">
    <source>
        <dbReference type="EMBL" id="SHE33482.1"/>
    </source>
</evidence>
<keyword evidence="4" id="KW-1185">Reference proteome</keyword>
<organism evidence="3 5">
    <name type="scientific">Anaerotignum propionicum DSM 1682</name>
    <dbReference type="NCBI Taxonomy" id="991789"/>
    <lineage>
        <taxon>Bacteria</taxon>
        <taxon>Bacillati</taxon>
        <taxon>Bacillota</taxon>
        <taxon>Clostridia</taxon>
        <taxon>Lachnospirales</taxon>
        <taxon>Anaerotignaceae</taxon>
        <taxon>Anaerotignum</taxon>
    </lineage>
</organism>
<evidence type="ECO:0000256" key="1">
    <source>
        <dbReference type="SAM" id="Phobius"/>
    </source>
</evidence>
<evidence type="ECO:0000313" key="5">
    <source>
        <dbReference type="Proteomes" id="UP000184204"/>
    </source>
</evidence>
<accession>A0A0X8VBD3</accession>
<evidence type="ECO:0000313" key="2">
    <source>
        <dbReference type="EMBL" id="AMJ42482.1"/>
    </source>
</evidence>
<dbReference type="RefSeq" id="WP_066053363.1">
    <property type="nucleotide sequence ID" value="NZ_CP014223.1"/>
</dbReference>
<reference evidence="2 4" key="1">
    <citation type="journal article" date="2016" name="Genome Announc.">
        <title>Complete Genome Sequence of the Amino Acid-Fermenting Clostridium propionicum X2 (DSM 1682).</title>
        <authorList>
            <person name="Poehlein A."/>
            <person name="Schlien K."/>
            <person name="Chowdhury N.P."/>
            <person name="Gottschalk G."/>
            <person name="Buckel W."/>
            <person name="Daniel R."/>
        </authorList>
    </citation>
    <scope>NUCLEOTIDE SEQUENCE [LARGE SCALE GENOMIC DNA]</scope>
    <source>
        <strain evidence="2 4">X2</strain>
    </source>
</reference>
<name>A0A0X8VBD3_ANAPI</name>
<dbReference type="EMBL" id="CP014223">
    <property type="protein sequence ID" value="AMJ42482.1"/>
    <property type="molecule type" value="Genomic_DNA"/>
</dbReference>
<dbReference type="AlphaFoldDB" id="A0A0X8VBD3"/>
<reference evidence="3" key="3">
    <citation type="submission" date="2016-11" db="EMBL/GenBank/DDBJ databases">
        <authorList>
            <person name="Varghese N."/>
            <person name="Submissions S."/>
        </authorList>
    </citation>
    <scope>NUCLEOTIDE SEQUENCE</scope>
    <source>
        <strain evidence="3">DSM 1682</strain>
    </source>
</reference>